<dbReference type="RefSeq" id="WP_119818132.1">
    <property type="nucleotide sequence ID" value="NZ_CP025066.1"/>
</dbReference>
<dbReference type="EC" id="1.2.7.3" evidence="3"/>
<gene>
    <name evidence="3" type="primary">oorB2</name>
    <name evidence="3" type="ORF">AArcSl_1853</name>
</gene>
<reference evidence="4" key="1">
    <citation type="submission" date="2017-11" db="EMBL/GenBank/DDBJ databases">
        <title>Phenotypic and genomic properties of facultatively anaerobic sulfur-reducing natronoarchaea from hypersaline soda lakes.</title>
        <authorList>
            <person name="Sorokin D.Y."/>
            <person name="Kublanov I.V."/>
            <person name="Roman P."/>
            <person name="Sinninghe Damste J.S."/>
            <person name="Golyshin P.N."/>
            <person name="Rojo D."/>
            <person name="Ciordia S."/>
            <person name="Mena M.D.C."/>
            <person name="Ferrer M."/>
            <person name="Messina E."/>
            <person name="Smedile F."/>
            <person name="La Spada G."/>
            <person name="La Cono V."/>
            <person name="Yakimov M.M."/>
        </authorList>
    </citation>
    <scope>NUCLEOTIDE SEQUENCE [LARGE SCALE GENOMIC DNA]</scope>
    <source>
        <strain evidence="4">AArc-Sl</strain>
    </source>
</reference>
<dbReference type="PANTHER" id="PTHR48084:SF1">
    <property type="entry name" value="2-OXOGLUTARATE SYNTHASE SUBUNIT KORB"/>
    <property type="match status" value="1"/>
</dbReference>
<dbReference type="GO" id="GO:0047553">
    <property type="term" value="F:2-oxoglutarate synthase activity"/>
    <property type="evidence" value="ECO:0007669"/>
    <property type="project" value="UniProtKB-EC"/>
</dbReference>
<evidence type="ECO:0000313" key="3">
    <source>
        <dbReference type="EMBL" id="AUX09479.1"/>
    </source>
</evidence>
<dbReference type="OrthoDB" id="30755at2157"/>
<dbReference type="InterPro" id="IPR011766">
    <property type="entry name" value="TPP_enzyme_TPP-bd"/>
</dbReference>
<dbReference type="GO" id="GO:0006082">
    <property type="term" value="P:organic acid metabolic process"/>
    <property type="evidence" value="ECO:0007669"/>
    <property type="project" value="UniProtKB-ARBA"/>
</dbReference>
<evidence type="ECO:0000256" key="1">
    <source>
        <dbReference type="ARBA" id="ARBA00023002"/>
    </source>
</evidence>
<sequence length="284" mass="30715">MSKTTQSPAEIVEEHPDDSVLRDRRIPHIWCPGCGLGTTIKAFGEALERSPKGLDDHAVVSGIGCAGRAAGYINTDSYHTTHGRAIPFATGLKVANPEMEVSVVSGDGDLFNIGGNHFLHAARRNLDLTIVCSNNFNYGMTGGQFGGTTPTGKVTSTTPEGNYERPFNLPLLAESLDVPFVARWTILHPRRLADAIEAAMEKPGIGFVEVITPCPEGFGKANDFPEGLDMMHYFEEHSVIDHDADLEEVGIALEGEDLVLGNFIDEESSSYLETKERLLGGESE</sequence>
<organism evidence="3 4">
    <name type="scientific">Halalkaliarchaeum desulfuricum</name>
    <dbReference type="NCBI Taxonomy" id="2055893"/>
    <lineage>
        <taxon>Archaea</taxon>
        <taxon>Methanobacteriati</taxon>
        <taxon>Methanobacteriota</taxon>
        <taxon>Stenosarchaea group</taxon>
        <taxon>Halobacteria</taxon>
        <taxon>Halobacteriales</taxon>
        <taxon>Haloferacaceae</taxon>
        <taxon>Halalkaliarchaeum</taxon>
    </lineage>
</organism>
<dbReference type="AlphaFoldDB" id="A0A343TK57"/>
<dbReference type="SUPFAM" id="SSF52518">
    <property type="entry name" value="Thiamin diphosphate-binding fold (THDP-binding)"/>
    <property type="match status" value="1"/>
</dbReference>
<dbReference type="GeneID" id="37878208"/>
<name>A0A343TK57_9EURY</name>
<dbReference type="PANTHER" id="PTHR48084">
    <property type="entry name" value="2-OXOGLUTARATE OXIDOREDUCTASE SUBUNIT KORB-RELATED"/>
    <property type="match status" value="1"/>
</dbReference>
<feature type="domain" description="Thiamine pyrophosphate enzyme TPP-binding" evidence="2">
    <location>
        <begin position="66"/>
        <end position="210"/>
    </location>
</feature>
<dbReference type="Pfam" id="PF02775">
    <property type="entry name" value="TPP_enzyme_C"/>
    <property type="match status" value="1"/>
</dbReference>
<proteinExistence type="predicted"/>
<keyword evidence="1 3" id="KW-0560">Oxidoreductase</keyword>
<dbReference type="Gene3D" id="3.40.50.970">
    <property type="match status" value="1"/>
</dbReference>
<dbReference type="GO" id="GO:0045333">
    <property type="term" value="P:cellular respiration"/>
    <property type="evidence" value="ECO:0007669"/>
    <property type="project" value="UniProtKB-ARBA"/>
</dbReference>
<dbReference type="GO" id="GO:0030976">
    <property type="term" value="F:thiamine pyrophosphate binding"/>
    <property type="evidence" value="ECO:0007669"/>
    <property type="project" value="InterPro"/>
</dbReference>
<protein>
    <submittedName>
        <fullName evidence="3">2-oxoglutarate ferredoxin oxidoreductase subunit beta</fullName>
        <ecNumber evidence="3">1.2.7.3</ecNumber>
    </submittedName>
</protein>
<dbReference type="GO" id="GO:0044272">
    <property type="term" value="P:sulfur compound biosynthetic process"/>
    <property type="evidence" value="ECO:0007669"/>
    <property type="project" value="UniProtKB-ARBA"/>
</dbReference>
<evidence type="ECO:0000259" key="2">
    <source>
        <dbReference type="Pfam" id="PF02775"/>
    </source>
</evidence>
<dbReference type="InterPro" id="IPR051457">
    <property type="entry name" value="2-oxoacid:Fd_oxidoreductase"/>
</dbReference>
<dbReference type="InterPro" id="IPR029061">
    <property type="entry name" value="THDP-binding"/>
</dbReference>
<dbReference type="CDD" id="cd03375">
    <property type="entry name" value="TPP_OGFOR"/>
    <property type="match status" value="1"/>
</dbReference>
<evidence type="ECO:0000313" key="4">
    <source>
        <dbReference type="Proteomes" id="UP000263012"/>
    </source>
</evidence>
<dbReference type="EMBL" id="CP025066">
    <property type="protein sequence ID" value="AUX09479.1"/>
    <property type="molecule type" value="Genomic_DNA"/>
</dbReference>
<dbReference type="KEGG" id="hdf:AArcSl_1853"/>
<accession>A0A343TK57</accession>
<dbReference type="Proteomes" id="UP000263012">
    <property type="component" value="Chromosome"/>
</dbReference>
<keyword evidence="4" id="KW-1185">Reference proteome</keyword>